<gene>
    <name evidence="2" type="ORF">M621_09865</name>
</gene>
<dbReference type="eggNOG" id="ENOG5032MFP">
    <property type="taxonomic scope" value="Bacteria"/>
</dbReference>
<name>S4YHX6_SERPL</name>
<feature type="transmembrane region" description="Helical" evidence="1">
    <location>
        <begin position="180"/>
        <end position="197"/>
    </location>
</feature>
<proteinExistence type="predicted"/>
<dbReference type="InterPro" id="IPR021354">
    <property type="entry name" value="DUF2975"/>
</dbReference>
<keyword evidence="1" id="KW-1133">Transmembrane helix</keyword>
<accession>S4YHX6</accession>
<keyword evidence="1" id="KW-0812">Transmembrane</keyword>
<evidence type="ECO:0008006" key="4">
    <source>
        <dbReference type="Google" id="ProtNLM"/>
    </source>
</evidence>
<dbReference type="EMBL" id="CP006566">
    <property type="protein sequence ID" value="AGP44071.1"/>
    <property type="molecule type" value="Genomic_DNA"/>
</dbReference>
<evidence type="ECO:0000313" key="2">
    <source>
        <dbReference type="EMBL" id="AGP44071.1"/>
    </source>
</evidence>
<dbReference type="KEGG" id="sry:M621_09865"/>
<feature type="transmembrane region" description="Helical" evidence="1">
    <location>
        <begin position="34"/>
        <end position="59"/>
    </location>
</feature>
<organism evidence="2 3">
    <name type="scientific">Serratia plymuthica S13</name>
    <dbReference type="NCBI Taxonomy" id="1348660"/>
    <lineage>
        <taxon>Bacteria</taxon>
        <taxon>Pseudomonadati</taxon>
        <taxon>Pseudomonadota</taxon>
        <taxon>Gammaproteobacteria</taxon>
        <taxon>Enterobacterales</taxon>
        <taxon>Yersiniaceae</taxon>
        <taxon>Serratia</taxon>
    </lineage>
</organism>
<protein>
    <recommendedName>
        <fullName evidence="4">DUF2975 domain-containing protein</fullName>
    </recommendedName>
</protein>
<dbReference type="HOGENOM" id="CLU_1446716_0_0_6"/>
<evidence type="ECO:0000313" key="3">
    <source>
        <dbReference type="Proteomes" id="UP000014900"/>
    </source>
</evidence>
<feature type="transmembrane region" description="Helical" evidence="1">
    <location>
        <begin position="102"/>
        <end position="122"/>
    </location>
</feature>
<evidence type="ECO:0000256" key="1">
    <source>
        <dbReference type="SAM" id="Phobius"/>
    </source>
</evidence>
<dbReference type="PATRIC" id="fig|1348660.3.peg.1916"/>
<sequence>MIVDSNKLSFYDNLLLFSKDELVMAAVPRIHLPLYVRCLCLLIMAMLIISTGVEMFMIIQGWVQGEAFDSIVAAYRDYYPELNTYAIPQQRWAIFTTLLLDMFAYVPYYSALLCGAGLFYQFYRGNVWHRNNMLLLQIIGILLIVDVLFPSLAGMLQVMILTASEKMLLIIYYGVNSESVRSLIVGCAILVFSRVFLEALRLNEEQLSFV</sequence>
<dbReference type="AlphaFoldDB" id="S4YHX6"/>
<reference evidence="2 3" key="1">
    <citation type="journal article" date="2013" name="Genome Announc.">
        <title>Genome Sequence of Serratia plymuthica Strain S13, an Endophyte with Germination- and Plant-Growth-Promoting Activity from the Flower of Styrian Oil Pumpkin.</title>
        <authorList>
            <person name="Muller H."/>
            <person name="Furnkranz M."/>
            <person name="Grube M."/>
            <person name="Berg G."/>
        </authorList>
    </citation>
    <scope>NUCLEOTIDE SEQUENCE [LARGE SCALE GENOMIC DNA]</scope>
    <source>
        <strain evidence="2">S13</strain>
    </source>
</reference>
<dbReference type="Pfam" id="PF11188">
    <property type="entry name" value="DUF2975"/>
    <property type="match status" value="1"/>
</dbReference>
<dbReference type="Proteomes" id="UP000014900">
    <property type="component" value="Chromosome"/>
</dbReference>
<feature type="transmembrane region" description="Helical" evidence="1">
    <location>
        <begin position="134"/>
        <end position="160"/>
    </location>
</feature>
<keyword evidence="1" id="KW-0472">Membrane</keyword>